<dbReference type="RefSeq" id="WP_103427779.1">
    <property type="nucleotide sequence ID" value="NZ_CP026310.1"/>
</dbReference>
<dbReference type="InterPro" id="IPR007050">
    <property type="entry name" value="HTH_bacterioopsin"/>
</dbReference>
<proteinExistence type="predicted"/>
<keyword evidence="4" id="KW-0614">Plasmid</keyword>
<sequence>MPSARLKFKLPGGPSSISIANPDDEFRILATHPTVTELRVILQVRTSDTDVIIRQLDDAQWLPSYDVLHVDEQTLLVEYALGSLPSLYQAILSSGNMLQFPIELRDGWMVCDIITSHERLSKLKDALEEESAPYEIGSVMQSTEPVGLLTDRQQRFLVEAVKRGYYDSPRQCTLTELADGMDVSKSAASGILHRAEGLILKYCIDLSV</sequence>
<dbReference type="KEGG" id="srub:C2R22_21055"/>
<geneLocation type="plasmid" evidence="4">
    <name>unnamed1</name>
</geneLocation>
<evidence type="ECO:0000313" key="4">
    <source>
        <dbReference type="EMBL" id="AUV84090.1"/>
    </source>
</evidence>
<keyword evidence="2" id="KW-0804">Transcription</keyword>
<organism evidence="4 5">
    <name type="scientific">Salinigranum rubrum</name>
    <dbReference type="NCBI Taxonomy" id="755307"/>
    <lineage>
        <taxon>Archaea</taxon>
        <taxon>Methanobacteriati</taxon>
        <taxon>Methanobacteriota</taxon>
        <taxon>Stenosarchaea group</taxon>
        <taxon>Halobacteria</taxon>
        <taxon>Halobacteriales</taxon>
        <taxon>Haloferacaceae</taxon>
        <taxon>Salinigranum</taxon>
    </lineage>
</organism>
<dbReference type="GeneID" id="35594637"/>
<dbReference type="Proteomes" id="UP000236584">
    <property type="component" value="Plasmid unnamed1"/>
</dbReference>
<reference evidence="4 5" key="1">
    <citation type="submission" date="2018-01" db="EMBL/GenBank/DDBJ databases">
        <title>Complete genome sequence of Salinigranum rubrum GX10T, an extremely halophilic archaeon isolated from a marine solar saltern.</title>
        <authorList>
            <person name="Han S."/>
        </authorList>
    </citation>
    <scope>NUCLEOTIDE SEQUENCE [LARGE SCALE GENOMIC DNA]</scope>
    <source>
        <strain evidence="4 5">GX10</strain>
        <plasmid evidence="5">Plasmid unnamed1</plasmid>
    </source>
</reference>
<dbReference type="AlphaFoldDB" id="A0A2I8VQ77"/>
<evidence type="ECO:0000313" key="5">
    <source>
        <dbReference type="Proteomes" id="UP000236584"/>
    </source>
</evidence>
<dbReference type="EMBL" id="CP026310">
    <property type="protein sequence ID" value="AUV84090.1"/>
    <property type="molecule type" value="Genomic_DNA"/>
</dbReference>
<keyword evidence="5" id="KW-1185">Reference proteome</keyword>
<dbReference type="Pfam" id="PF04967">
    <property type="entry name" value="HTH_10"/>
    <property type="match status" value="1"/>
</dbReference>
<gene>
    <name evidence="4" type="ORF">C2R22_21055</name>
</gene>
<dbReference type="OrthoDB" id="51502at2157"/>
<name>A0A2I8VQ77_9EURY</name>
<dbReference type="PANTHER" id="PTHR34236:SF1">
    <property type="entry name" value="DIMETHYL SULFOXIDE REDUCTASE TRANSCRIPTIONAL ACTIVATOR"/>
    <property type="match status" value="1"/>
</dbReference>
<evidence type="ECO:0000256" key="2">
    <source>
        <dbReference type="ARBA" id="ARBA00023163"/>
    </source>
</evidence>
<keyword evidence="1" id="KW-0805">Transcription regulation</keyword>
<protein>
    <submittedName>
        <fullName evidence="4">Helix-turn-helix domain-containing protein</fullName>
    </submittedName>
</protein>
<evidence type="ECO:0000256" key="1">
    <source>
        <dbReference type="ARBA" id="ARBA00023015"/>
    </source>
</evidence>
<dbReference type="PANTHER" id="PTHR34236">
    <property type="entry name" value="DIMETHYL SULFOXIDE REDUCTASE TRANSCRIPTIONAL ACTIVATOR"/>
    <property type="match status" value="1"/>
</dbReference>
<evidence type="ECO:0000259" key="3">
    <source>
        <dbReference type="Pfam" id="PF04967"/>
    </source>
</evidence>
<feature type="domain" description="HTH bat-type" evidence="3">
    <location>
        <begin position="149"/>
        <end position="200"/>
    </location>
</feature>
<accession>A0A2I8VQ77</accession>